<comment type="catalytic activity">
    <reaction evidence="1 7">
        <text>6-phospho-D-glucono-1,5-lactone + H2O = 6-phospho-D-gluconate + H(+)</text>
        <dbReference type="Rhea" id="RHEA:12556"/>
        <dbReference type="ChEBI" id="CHEBI:15377"/>
        <dbReference type="ChEBI" id="CHEBI:15378"/>
        <dbReference type="ChEBI" id="CHEBI:57955"/>
        <dbReference type="ChEBI" id="CHEBI:58759"/>
        <dbReference type="EC" id="3.1.1.31"/>
    </reaction>
</comment>
<keyword evidence="10" id="KW-1185">Reference proteome</keyword>
<proteinExistence type="inferred from homology"/>
<dbReference type="InterPro" id="IPR037171">
    <property type="entry name" value="NagB/RpiA_transferase-like"/>
</dbReference>
<sequence>MELHISANSKELNQSLADWIRDYILEVLVKQDRFTFVLSGGSTPKQLYALLANLPYSQDIPWKKVHFFWGDERFVPFADDRNNAKMAYDELLNQIDVLPEHIHVMKTDVDPQDSVASYEKTLKTYFGETGNTFDLVLLGMGDDGHTLSLFPGTEVVHESKAWVHAFFLPAQDMYRITLTAPVVNRASAVVFAAAGQGKADTLKNVLEGERNIDVFPSQIIDPINGSLHWFVDQAAAEKLRKN</sequence>
<reference evidence="9" key="1">
    <citation type="submission" date="2021-04" db="EMBL/GenBank/DDBJ databases">
        <authorList>
            <person name="Rodrigo-Torres L."/>
            <person name="Arahal R. D."/>
            <person name="Lucena T."/>
        </authorList>
    </citation>
    <scope>NUCLEOTIDE SEQUENCE</scope>
    <source>
        <strain evidence="9">CECT 9275</strain>
    </source>
</reference>
<dbReference type="RefSeq" id="WP_215239584.1">
    <property type="nucleotide sequence ID" value="NZ_CAJRAF010000002.1"/>
</dbReference>
<evidence type="ECO:0000256" key="4">
    <source>
        <dbReference type="ARBA" id="ARBA00010662"/>
    </source>
</evidence>
<comment type="caution">
    <text evidence="9">The sequence shown here is derived from an EMBL/GenBank/DDBJ whole genome shotgun (WGS) entry which is preliminary data.</text>
</comment>
<dbReference type="InterPro" id="IPR005900">
    <property type="entry name" value="6-phosphogluconolactonase_DevB"/>
</dbReference>
<comment type="function">
    <text evidence="2 7">Hydrolysis of 6-phosphogluconolactone to 6-phosphogluconate.</text>
</comment>
<dbReference type="AlphaFoldDB" id="A0A916N500"/>
<dbReference type="NCBIfam" id="TIGR01198">
    <property type="entry name" value="pgl"/>
    <property type="match status" value="1"/>
</dbReference>
<evidence type="ECO:0000256" key="2">
    <source>
        <dbReference type="ARBA" id="ARBA00002681"/>
    </source>
</evidence>
<evidence type="ECO:0000313" key="10">
    <source>
        <dbReference type="Proteomes" id="UP000680038"/>
    </source>
</evidence>
<comment type="similarity">
    <text evidence="4 7">Belongs to the glucosamine/galactosamine-6-phosphate isomerase family. 6-phosphogluconolactonase subfamily.</text>
</comment>
<dbReference type="GO" id="GO:0006098">
    <property type="term" value="P:pentose-phosphate shunt"/>
    <property type="evidence" value="ECO:0007669"/>
    <property type="project" value="InterPro"/>
</dbReference>
<evidence type="ECO:0000313" key="9">
    <source>
        <dbReference type="EMBL" id="CAG5003043.1"/>
    </source>
</evidence>
<dbReference type="InterPro" id="IPR006148">
    <property type="entry name" value="Glc/Gal-6P_isomerase"/>
</dbReference>
<gene>
    <name evidence="9" type="primary">pgl_3</name>
    <name evidence="7" type="synonym">pgl</name>
    <name evidence="9" type="ORF">DYBT9275_03035</name>
</gene>
<dbReference type="SUPFAM" id="SSF100950">
    <property type="entry name" value="NagB/RpiA/CoA transferase-like"/>
    <property type="match status" value="1"/>
</dbReference>
<dbReference type="Pfam" id="PF01182">
    <property type="entry name" value="Glucosamine_iso"/>
    <property type="match status" value="1"/>
</dbReference>
<evidence type="ECO:0000256" key="3">
    <source>
        <dbReference type="ARBA" id="ARBA00004961"/>
    </source>
</evidence>
<protein>
    <recommendedName>
        <fullName evidence="6 7">6-phosphogluconolactonase</fullName>
        <shortName evidence="7">6PGL</shortName>
        <ecNumber evidence="5 7">3.1.1.31</ecNumber>
    </recommendedName>
</protein>
<dbReference type="PANTHER" id="PTHR11054">
    <property type="entry name" value="6-PHOSPHOGLUCONOLACTONASE"/>
    <property type="match status" value="1"/>
</dbReference>
<dbReference type="Gene3D" id="3.40.50.1360">
    <property type="match status" value="1"/>
</dbReference>
<accession>A0A916N500</accession>
<organism evidence="9 10">
    <name type="scientific">Dyadobacter helix</name>
    <dbReference type="NCBI Taxonomy" id="2822344"/>
    <lineage>
        <taxon>Bacteria</taxon>
        <taxon>Pseudomonadati</taxon>
        <taxon>Bacteroidota</taxon>
        <taxon>Cytophagia</taxon>
        <taxon>Cytophagales</taxon>
        <taxon>Spirosomataceae</taxon>
        <taxon>Dyadobacter</taxon>
    </lineage>
</organism>
<dbReference type="CDD" id="cd01400">
    <property type="entry name" value="6PGL"/>
    <property type="match status" value="1"/>
</dbReference>
<dbReference type="GO" id="GO:0005975">
    <property type="term" value="P:carbohydrate metabolic process"/>
    <property type="evidence" value="ECO:0007669"/>
    <property type="project" value="UniProtKB-UniRule"/>
</dbReference>
<keyword evidence="7 9" id="KW-0378">Hydrolase</keyword>
<dbReference type="InterPro" id="IPR039104">
    <property type="entry name" value="6PGL"/>
</dbReference>
<evidence type="ECO:0000259" key="8">
    <source>
        <dbReference type="Pfam" id="PF01182"/>
    </source>
</evidence>
<evidence type="ECO:0000256" key="1">
    <source>
        <dbReference type="ARBA" id="ARBA00000832"/>
    </source>
</evidence>
<dbReference type="GO" id="GO:0017057">
    <property type="term" value="F:6-phosphogluconolactonase activity"/>
    <property type="evidence" value="ECO:0007669"/>
    <property type="project" value="UniProtKB-UniRule"/>
</dbReference>
<name>A0A916N500_9BACT</name>
<evidence type="ECO:0000256" key="7">
    <source>
        <dbReference type="RuleBase" id="RU365095"/>
    </source>
</evidence>
<feature type="domain" description="Glucosamine/galactosamine-6-phosphate isomerase" evidence="8">
    <location>
        <begin position="8"/>
        <end position="229"/>
    </location>
</feature>
<dbReference type="EMBL" id="CAJRAF010000002">
    <property type="protein sequence ID" value="CAG5003043.1"/>
    <property type="molecule type" value="Genomic_DNA"/>
</dbReference>
<dbReference type="Proteomes" id="UP000680038">
    <property type="component" value="Unassembled WGS sequence"/>
</dbReference>
<comment type="pathway">
    <text evidence="3 7">Carbohydrate degradation; pentose phosphate pathway; D-ribulose 5-phosphate from D-glucose 6-phosphate (oxidative stage): step 2/3.</text>
</comment>
<dbReference type="PANTHER" id="PTHR11054:SF0">
    <property type="entry name" value="6-PHOSPHOGLUCONOLACTONASE"/>
    <property type="match status" value="1"/>
</dbReference>
<evidence type="ECO:0000256" key="5">
    <source>
        <dbReference type="ARBA" id="ARBA00013198"/>
    </source>
</evidence>
<evidence type="ECO:0000256" key="6">
    <source>
        <dbReference type="ARBA" id="ARBA00020337"/>
    </source>
</evidence>
<dbReference type="EC" id="3.1.1.31" evidence="5 7"/>